<accession>A0A2M3ZLJ7</accession>
<reference evidence="1" key="1">
    <citation type="submission" date="2018-01" db="EMBL/GenBank/DDBJ databases">
        <title>An insight into the sialome of Amazonian anophelines.</title>
        <authorList>
            <person name="Ribeiro J.M."/>
            <person name="Scarpassa V."/>
            <person name="Calvo E."/>
        </authorList>
    </citation>
    <scope>NUCLEOTIDE SEQUENCE</scope>
    <source>
        <tissue evidence="1">Salivary glands</tissue>
    </source>
</reference>
<name>A0A2M3ZLJ7_9DIPT</name>
<proteinExistence type="predicted"/>
<evidence type="ECO:0000313" key="1">
    <source>
        <dbReference type="EMBL" id="MBW29406.1"/>
    </source>
</evidence>
<dbReference type="EMBL" id="GGFM01008655">
    <property type="protein sequence ID" value="MBW29406.1"/>
    <property type="molecule type" value="Transcribed_RNA"/>
</dbReference>
<organism evidence="1">
    <name type="scientific">Anopheles braziliensis</name>
    <dbReference type="NCBI Taxonomy" id="58242"/>
    <lineage>
        <taxon>Eukaryota</taxon>
        <taxon>Metazoa</taxon>
        <taxon>Ecdysozoa</taxon>
        <taxon>Arthropoda</taxon>
        <taxon>Hexapoda</taxon>
        <taxon>Insecta</taxon>
        <taxon>Pterygota</taxon>
        <taxon>Neoptera</taxon>
        <taxon>Endopterygota</taxon>
        <taxon>Diptera</taxon>
        <taxon>Nematocera</taxon>
        <taxon>Culicoidea</taxon>
        <taxon>Culicidae</taxon>
        <taxon>Anophelinae</taxon>
        <taxon>Anopheles</taxon>
    </lineage>
</organism>
<sequence>MMLAICFRALSNSPITLAALYNSNCLTRTKTQTLLANPSFFIFSYVHLQSRIFLLPFALRTQDFQSIHLR</sequence>
<protein>
    <submittedName>
        <fullName evidence="1">Uncharacterized protein</fullName>
    </submittedName>
</protein>
<dbReference type="AlphaFoldDB" id="A0A2M3ZLJ7"/>